<name>A0AAV5I9B5_9ROSI</name>
<dbReference type="AlphaFoldDB" id="A0AAV5I9B5"/>
<comment type="caution">
    <text evidence="1">The sequence shown here is derived from an EMBL/GenBank/DDBJ whole genome shotgun (WGS) entry which is preliminary data.</text>
</comment>
<dbReference type="Proteomes" id="UP001054252">
    <property type="component" value="Unassembled WGS sequence"/>
</dbReference>
<evidence type="ECO:0000313" key="2">
    <source>
        <dbReference type="Proteomes" id="UP001054252"/>
    </source>
</evidence>
<evidence type="ECO:0000313" key="1">
    <source>
        <dbReference type="EMBL" id="GKU94528.1"/>
    </source>
</evidence>
<gene>
    <name evidence="1" type="ORF">SLEP1_g8009</name>
</gene>
<dbReference type="EMBL" id="BPVZ01000008">
    <property type="protein sequence ID" value="GKU94528.1"/>
    <property type="molecule type" value="Genomic_DNA"/>
</dbReference>
<keyword evidence="2" id="KW-1185">Reference proteome</keyword>
<reference evidence="1 2" key="1">
    <citation type="journal article" date="2021" name="Commun. Biol.">
        <title>The genome of Shorea leprosula (Dipterocarpaceae) highlights the ecological relevance of drought in aseasonal tropical rainforests.</title>
        <authorList>
            <person name="Ng K.K.S."/>
            <person name="Kobayashi M.J."/>
            <person name="Fawcett J.A."/>
            <person name="Hatakeyama M."/>
            <person name="Paape T."/>
            <person name="Ng C.H."/>
            <person name="Ang C.C."/>
            <person name="Tnah L.H."/>
            <person name="Lee C.T."/>
            <person name="Nishiyama T."/>
            <person name="Sese J."/>
            <person name="O'Brien M.J."/>
            <person name="Copetti D."/>
            <person name="Mohd Noor M.I."/>
            <person name="Ong R.C."/>
            <person name="Putra M."/>
            <person name="Sireger I.Z."/>
            <person name="Indrioko S."/>
            <person name="Kosugi Y."/>
            <person name="Izuno A."/>
            <person name="Isagi Y."/>
            <person name="Lee S.L."/>
            <person name="Shimizu K.K."/>
        </authorList>
    </citation>
    <scope>NUCLEOTIDE SEQUENCE [LARGE SCALE GENOMIC DNA]</scope>
    <source>
        <strain evidence="1">214</strain>
    </source>
</reference>
<organism evidence="1 2">
    <name type="scientific">Rubroshorea leprosula</name>
    <dbReference type="NCBI Taxonomy" id="152421"/>
    <lineage>
        <taxon>Eukaryota</taxon>
        <taxon>Viridiplantae</taxon>
        <taxon>Streptophyta</taxon>
        <taxon>Embryophyta</taxon>
        <taxon>Tracheophyta</taxon>
        <taxon>Spermatophyta</taxon>
        <taxon>Magnoliopsida</taxon>
        <taxon>eudicotyledons</taxon>
        <taxon>Gunneridae</taxon>
        <taxon>Pentapetalae</taxon>
        <taxon>rosids</taxon>
        <taxon>malvids</taxon>
        <taxon>Malvales</taxon>
        <taxon>Dipterocarpaceae</taxon>
        <taxon>Rubroshorea</taxon>
    </lineage>
</organism>
<sequence length="41" mass="4628">MIKVVMVMNKQGKISSGQILRLSAYGEAPRAYSRRLFSLVQ</sequence>
<proteinExistence type="predicted"/>
<protein>
    <submittedName>
        <fullName evidence="1">Uncharacterized protein</fullName>
    </submittedName>
</protein>
<accession>A0AAV5I9B5</accession>